<organism evidence="1 2">
    <name type="scientific">Longimonas halophila</name>
    <dbReference type="NCBI Taxonomy" id="1469170"/>
    <lineage>
        <taxon>Bacteria</taxon>
        <taxon>Pseudomonadati</taxon>
        <taxon>Rhodothermota</taxon>
        <taxon>Rhodothermia</taxon>
        <taxon>Rhodothermales</taxon>
        <taxon>Salisaetaceae</taxon>
        <taxon>Longimonas</taxon>
    </lineage>
</organism>
<dbReference type="AlphaFoldDB" id="A0A2H3NQY4"/>
<name>A0A2H3NQY4_9BACT</name>
<dbReference type="InterPro" id="IPR036249">
    <property type="entry name" value="Thioredoxin-like_sf"/>
</dbReference>
<dbReference type="Gene3D" id="3.40.30.10">
    <property type="entry name" value="Glutaredoxin"/>
    <property type="match status" value="1"/>
</dbReference>
<proteinExistence type="predicted"/>
<gene>
    <name evidence="1" type="ORF">CRI93_01500</name>
</gene>
<comment type="caution">
    <text evidence="1">The sequence shown here is derived from an EMBL/GenBank/DDBJ whole genome shotgun (WGS) entry which is preliminary data.</text>
</comment>
<dbReference type="Proteomes" id="UP000221024">
    <property type="component" value="Unassembled WGS sequence"/>
</dbReference>
<evidence type="ECO:0000313" key="1">
    <source>
        <dbReference type="EMBL" id="PEN09653.1"/>
    </source>
</evidence>
<evidence type="ECO:0000313" key="2">
    <source>
        <dbReference type="Proteomes" id="UP000221024"/>
    </source>
</evidence>
<protein>
    <submittedName>
        <fullName evidence="1">Thioredoxin family protein</fullName>
    </submittedName>
</protein>
<keyword evidence="2" id="KW-1185">Reference proteome</keyword>
<reference evidence="1 2" key="1">
    <citation type="submission" date="2017-10" db="EMBL/GenBank/DDBJ databases">
        <title>Draft genome of Longimonas halophila.</title>
        <authorList>
            <person name="Goh K.M."/>
            <person name="Shamsir M.S."/>
            <person name="Lim S.W."/>
        </authorList>
    </citation>
    <scope>NUCLEOTIDE SEQUENCE [LARGE SCALE GENOMIC DNA]</scope>
    <source>
        <strain evidence="1 2">KCTC 42399</strain>
    </source>
</reference>
<dbReference type="SUPFAM" id="SSF52833">
    <property type="entry name" value="Thioredoxin-like"/>
    <property type="match status" value="1"/>
</dbReference>
<sequence>MTYADYKAHWEAERTADLPDNADASDRRMMHYLNYNHERQASVHDAYMVSDELKDALDAADTPQTWMVLTEPWCGDSAFILPIIAEAAQTHSDIDLRILLRDDNLDLMDRFLTGGSRSIPKLAALDENGTVLFTWGPRPNVAQDRYDALNADGKDKMAIVKALLDWYDEGGWQHVERELIDTLHAATPSAS</sequence>
<dbReference type="Pfam" id="PF14595">
    <property type="entry name" value="Thioredoxin_9"/>
    <property type="match status" value="1"/>
</dbReference>
<accession>A0A2H3NQY4</accession>
<dbReference type="EMBL" id="PDEP01000001">
    <property type="protein sequence ID" value="PEN09653.1"/>
    <property type="molecule type" value="Genomic_DNA"/>
</dbReference>
<dbReference type="OrthoDB" id="6120799at2"/>